<organism evidence="2 3">
    <name type="scientific">Paraphaeosphaeria minitans</name>
    <dbReference type="NCBI Taxonomy" id="565426"/>
    <lineage>
        <taxon>Eukaryota</taxon>
        <taxon>Fungi</taxon>
        <taxon>Dikarya</taxon>
        <taxon>Ascomycota</taxon>
        <taxon>Pezizomycotina</taxon>
        <taxon>Dothideomycetes</taxon>
        <taxon>Pleosporomycetidae</taxon>
        <taxon>Pleosporales</taxon>
        <taxon>Massarineae</taxon>
        <taxon>Didymosphaeriaceae</taxon>
        <taxon>Paraphaeosphaeria</taxon>
    </lineage>
</organism>
<reference evidence="2" key="1">
    <citation type="journal article" date="2020" name="Mol. Plant Microbe Interact.">
        <title>Genome Sequence of the Biocontrol Agent Coniothyrium minitans strain Conio (IMI 134523).</title>
        <authorList>
            <person name="Patel D."/>
            <person name="Shittu T.A."/>
            <person name="Baroncelli R."/>
            <person name="Muthumeenakshi S."/>
            <person name="Osborne T.H."/>
            <person name="Janganan T.K."/>
            <person name="Sreenivasaprasad S."/>
        </authorList>
    </citation>
    <scope>NUCLEOTIDE SEQUENCE</scope>
    <source>
        <strain evidence="2">Conio</strain>
    </source>
</reference>
<name>A0A9P6GUJ2_9PLEO</name>
<dbReference type="EMBL" id="WJXW01000001">
    <property type="protein sequence ID" value="KAF9741813.1"/>
    <property type="molecule type" value="Genomic_DNA"/>
</dbReference>
<gene>
    <name evidence="2" type="ORF">PMIN01_01352</name>
</gene>
<keyword evidence="1" id="KW-1133">Transmembrane helix</keyword>
<evidence type="ECO:0000313" key="3">
    <source>
        <dbReference type="Proteomes" id="UP000756921"/>
    </source>
</evidence>
<dbReference type="Proteomes" id="UP000756921">
    <property type="component" value="Unassembled WGS sequence"/>
</dbReference>
<sequence length="160" mass="17537">MPSFDTVDNKLGALWVPSMLVWDATSMTILGVLQACSPPYLLFSLRDKTRILFRMRKVLSCVPISSSSTPPSPRTLTPTLVLTHNTKPLSTFAPSAGPPPPPYTSIFQPPKSRPRVLPKRAVGWNCDMDICAYVSDHGTWARAPGRREVSRVLSSGSETV</sequence>
<keyword evidence="3" id="KW-1185">Reference proteome</keyword>
<dbReference type="AlphaFoldDB" id="A0A9P6GUJ2"/>
<keyword evidence="1" id="KW-0812">Transmembrane</keyword>
<comment type="caution">
    <text evidence="2">The sequence shown here is derived from an EMBL/GenBank/DDBJ whole genome shotgun (WGS) entry which is preliminary data.</text>
</comment>
<protein>
    <submittedName>
        <fullName evidence="2">Uncharacterized protein</fullName>
    </submittedName>
</protein>
<proteinExistence type="predicted"/>
<feature type="transmembrane region" description="Helical" evidence="1">
    <location>
        <begin position="20"/>
        <end position="45"/>
    </location>
</feature>
<accession>A0A9P6GUJ2</accession>
<evidence type="ECO:0000256" key="1">
    <source>
        <dbReference type="SAM" id="Phobius"/>
    </source>
</evidence>
<keyword evidence="1" id="KW-0472">Membrane</keyword>
<evidence type="ECO:0000313" key="2">
    <source>
        <dbReference type="EMBL" id="KAF9741813.1"/>
    </source>
</evidence>